<keyword evidence="4" id="KW-1185">Reference proteome</keyword>
<evidence type="ECO:0000313" key="4">
    <source>
        <dbReference type="Proteomes" id="UP000219331"/>
    </source>
</evidence>
<name>A0A285T3E4_9HYPH</name>
<evidence type="ECO:0000259" key="1">
    <source>
        <dbReference type="Pfam" id="PF01796"/>
    </source>
</evidence>
<reference evidence="3 4" key="1">
    <citation type="submission" date="2017-08" db="EMBL/GenBank/DDBJ databases">
        <authorList>
            <person name="de Groot N.N."/>
        </authorList>
    </citation>
    <scope>NUCLEOTIDE SEQUENCE [LARGE SCALE GENOMIC DNA]</scope>
    <source>
        <strain evidence="3 4">USBA 352</strain>
    </source>
</reference>
<feature type="domain" description="ChsH2 rubredoxin-like zinc ribbon" evidence="2">
    <location>
        <begin position="20"/>
        <end position="54"/>
    </location>
</feature>
<dbReference type="InterPro" id="IPR002878">
    <property type="entry name" value="ChsH2_C"/>
</dbReference>
<dbReference type="InterPro" id="IPR052513">
    <property type="entry name" value="Thioester_dehydratase-like"/>
</dbReference>
<dbReference type="OrthoDB" id="3182121at2"/>
<dbReference type="Gene3D" id="6.10.30.10">
    <property type="match status" value="1"/>
</dbReference>
<dbReference type="RefSeq" id="WP_097175610.1">
    <property type="nucleotide sequence ID" value="NZ_OBML01000008.1"/>
</dbReference>
<proteinExistence type="predicted"/>
<dbReference type="InterPro" id="IPR022002">
    <property type="entry name" value="ChsH2_Znr"/>
</dbReference>
<dbReference type="AlphaFoldDB" id="A0A285T3E4"/>
<dbReference type="Pfam" id="PF01796">
    <property type="entry name" value="OB_ChsH2_C"/>
    <property type="match status" value="1"/>
</dbReference>
<evidence type="ECO:0008006" key="5">
    <source>
        <dbReference type="Google" id="ProtNLM"/>
    </source>
</evidence>
<accession>A0A285T3E4</accession>
<feature type="domain" description="ChsH2 C-terminal OB-fold" evidence="1">
    <location>
        <begin position="57"/>
        <end position="122"/>
    </location>
</feature>
<organism evidence="3 4">
    <name type="scientific">Stappia indica</name>
    <dbReference type="NCBI Taxonomy" id="538381"/>
    <lineage>
        <taxon>Bacteria</taxon>
        <taxon>Pseudomonadati</taxon>
        <taxon>Pseudomonadota</taxon>
        <taxon>Alphaproteobacteria</taxon>
        <taxon>Hyphomicrobiales</taxon>
        <taxon>Stappiaceae</taxon>
        <taxon>Stappia</taxon>
    </lineage>
</organism>
<dbReference type="SUPFAM" id="SSF50249">
    <property type="entry name" value="Nucleic acid-binding proteins"/>
    <property type="match status" value="1"/>
</dbReference>
<evidence type="ECO:0000259" key="2">
    <source>
        <dbReference type="Pfam" id="PF12172"/>
    </source>
</evidence>
<sequence length="137" mass="15308">MTDHDPFPLPRVDETNRPYWQALAEGRLVYQCCKACGHAWLPARSECPRCLAAETGWQQASGRARLVSWVTYRKAFHPAFADRLPYNVSVVELEEGPRLISNLVGLADPEDLAIDEPLALVLREEHGVAIPAFRKAG</sequence>
<dbReference type="STRING" id="538381.GCA_001696535_02980"/>
<dbReference type="EMBL" id="OBML01000008">
    <property type="protein sequence ID" value="SOC15575.1"/>
    <property type="molecule type" value="Genomic_DNA"/>
</dbReference>
<gene>
    <name evidence="3" type="ORF">SAMN05421512_108135</name>
</gene>
<dbReference type="InterPro" id="IPR012340">
    <property type="entry name" value="NA-bd_OB-fold"/>
</dbReference>
<dbReference type="PANTHER" id="PTHR34075:SF5">
    <property type="entry name" value="BLR3430 PROTEIN"/>
    <property type="match status" value="1"/>
</dbReference>
<dbReference type="PANTHER" id="PTHR34075">
    <property type="entry name" value="BLR3430 PROTEIN"/>
    <property type="match status" value="1"/>
</dbReference>
<dbReference type="Pfam" id="PF12172">
    <property type="entry name" value="zf-ChsH2"/>
    <property type="match status" value="1"/>
</dbReference>
<dbReference type="Proteomes" id="UP000219331">
    <property type="component" value="Unassembled WGS sequence"/>
</dbReference>
<protein>
    <recommendedName>
        <fullName evidence="5">DUF35 domain-containing protein</fullName>
    </recommendedName>
</protein>
<evidence type="ECO:0000313" key="3">
    <source>
        <dbReference type="EMBL" id="SOC15575.1"/>
    </source>
</evidence>